<dbReference type="Gene3D" id="3.40.50.1820">
    <property type="entry name" value="alpha/beta hydrolase"/>
    <property type="match status" value="1"/>
</dbReference>
<comment type="cofactor">
    <cofactor evidence="1">
        <name>FAD</name>
        <dbReference type="ChEBI" id="CHEBI:57692"/>
    </cofactor>
</comment>
<evidence type="ECO:0000256" key="11">
    <source>
        <dbReference type="ARBA" id="ARBA00023221"/>
    </source>
</evidence>
<keyword evidence="4" id="KW-0285">Flavoprotein</keyword>
<evidence type="ECO:0000256" key="13">
    <source>
        <dbReference type="ARBA" id="ARBA00038856"/>
    </source>
</evidence>
<dbReference type="SUPFAM" id="SSF53474">
    <property type="entry name" value="alpha/beta-Hydrolases"/>
    <property type="match status" value="1"/>
</dbReference>
<dbReference type="EMBL" id="JAUIZM010000007">
    <property type="protein sequence ID" value="KAK1375752.1"/>
    <property type="molecule type" value="Genomic_DNA"/>
</dbReference>
<dbReference type="GO" id="GO:0016787">
    <property type="term" value="F:hydrolase activity"/>
    <property type="evidence" value="ECO:0007669"/>
    <property type="project" value="UniProtKB-ARBA"/>
</dbReference>
<evidence type="ECO:0000313" key="19">
    <source>
        <dbReference type="EMBL" id="KAK1375752.1"/>
    </source>
</evidence>
<dbReference type="InterPro" id="IPR036188">
    <property type="entry name" value="FAD/NAD-bd_sf"/>
</dbReference>
<keyword evidence="10" id="KW-1207">Sterol metabolism</keyword>
<evidence type="ECO:0000256" key="2">
    <source>
        <dbReference type="ARBA" id="ARBA00022528"/>
    </source>
</evidence>
<evidence type="ECO:0000259" key="18">
    <source>
        <dbReference type="PROSITE" id="PS51379"/>
    </source>
</evidence>
<comment type="pathway">
    <text evidence="14">Steroid metabolism; cholesterol degradation.</text>
</comment>
<dbReference type="InterPro" id="IPR007867">
    <property type="entry name" value="GMC_OxRtase_C"/>
</dbReference>
<keyword evidence="9" id="KW-0443">Lipid metabolism</keyword>
<dbReference type="InterPro" id="IPR017896">
    <property type="entry name" value="4Fe4S_Fe-S-bd"/>
</dbReference>
<accession>A0AAD8MK39</accession>
<evidence type="ECO:0000256" key="7">
    <source>
        <dbReference type="ARBA" id="ARBA00023002"/>
    </source>
</evidence>
<dbReference type="EC" id="5.3.3.1" evidence="13"/>
<dbReference type="InterPro" id="IPR052542">
    <property type="entry name" value="Cholesterol_Oxidase"/>
</dbReference>
<dbReference type="Pfam" id="PF00732">
    <property type="entry name" value="GMC_oxred_N"/>
    <property type="match status" value="1"/>
</dbReference>
<dbReference type="PANTHER" id="PTHR47470:SF1">
    <property type="entry name" value="FAD-DEPENDENT OXIDOREDUCTASE 2 FAD BINDING DOMAIN-CONTAINING PROTEIN"/>
    <property type="match status" value="1"/>
</dbReference>
<evidence type="ECO:0000256" key="3">
    <source>
        <dbReference type="ARBA" id="ARBA00022548"/>
    </source>
</evidence>
<dbReference type="Pfam" id="PF00561">
    <property type="entry name" value="Abhydrolase_1"/>
    <property type="match status" value="1"/>
</dbReference>
<comment type="caution">
    <text evidence="19">The sequence shown here is derived from an EMBL/GenBank/DDBJ whole genome shotgun (WGS) entry which is preliminary data.</text>
</comment>
<feature type="domain" description="4Fe-4S ferredoxin-type" evidence="18">
    <location>
        <begin position="193"/>
        <end position="222"/>
    </location>
</feature>
<evidence type="ECO:0000256" key="9">
    <source>
        <dbReference type="ARBA" id="ARBA00023098"/>
    </source>
</evidence>
<evidence type="ECO:0000256" key="8">
    <source>
        <dbReference type="ARBA" id="ARBA00023078"/>
    </source>
</evidence>
<dbReference type="GO" id="GO:0050660">
    <property type="term" value="F:flavin adenine dinucleotide binding"/>
    <property type="evidence" value="ECO:0007669"/>
    <property type="project" value="InterPro"/>
</dbReference>
<evidence type="ECO:0000256" key="4">
    <source>
        <dbReference type="ARBA" id="ARBA00022630"/>
    </source>
</evidence>
<keyword evidence="19" id="KW-0456">Lyase</keyword>
<dbReference type="InterPro" id="IPR029058">
    <property type="entry name" value="AB_hydrolase_fold"/>
</dbReference>
<dbReference type="PROSITE" id="PS51379">
    <property type="entry name" value="4FE4S_FER_2"/>
    <property type="match status" value="1"/>
</dbReference>
<dbReference type="GO" id="GO:0016995">
    <property type="term" value="F:cholesterol oxidase activity"/>
    <property type="evidence" value="ECO:0007669"/>
    <property type="project" value="UniProtKB-EC"/>
</dbReference>
<evidence type="ECO:0000256" key="12">
    <source>
        <dbReference type="ARBA" id="ARBA00023235"/>
    </source>
</evidence>
<dbReference type="Proteomes" id="UP001237642">
    <property type="component" value="Unassembled WGS sequence"/>
</dbReference>
<keyword evidence="8" id="KW-0793">Thylakoid</keyword>
<dbReference type="EC" id="1.1.3.6" evidence="15"/>
<evidence type="ECO:0000256" key="10">
    <source>
        <dbReference type="ARBA" id="ARBA00023166"/>
    </source>
</evidence>
<dbReference type="Gene3D" id="3.50.50.60">
    <property type="entry name" value="FAD/NAD(P)-binding domain"/>
    <property type="match status" value="3"/>
</dbReference>
<dbReference type="InterPro" id="IPR000073">
    <property type="entry name" value="AB_hydrolase_1"/>
</dbReference>
<gene>
    <name evidence="19" type="ORF">POM88_031945</name>
</gene>
<dbReference type="SUPFAM" id="SSF51905">
    <property type="entry name" value="FAD/NAD(P)-binding domain"/>
    <property type="match status" value="1"/>
</dbReference>
<dbReference type="PROSITE" id="PS00198">
    <property type="entry name" value="4FE4S_FER_1"/>
    <property type="match status" value="1"/>
</dbReference>
<reference evidence="19" key="2">
    <citation type="submission" date="2023-05" db="EMBL/GenBank/DDBJ databases">
        <authorList>
            <person name="Schelkunov M.I."/>
        </authorList>
    </citation>
    <scope>NUCLEOTIDE SEQUENCE</scope>
    <source>
        <strain evidence="19">Hsosn_3</strain>
        <tissue evidence="19">Leaf</tissue>
    </source>
</reference>
<keyword evidence="2" id="KW-0150">Chloroplast</keyword>
<name>A0AAD8MK39_9APIA</name>
<dbReference type="Pfam" id="PF05199">
    <property type="entry name" value="GMC_oxred_C"/>
    <property type="match status" value="1"/>
</dbReference>
<keyword evidence="3" id="KW-0153">Cholesterol metabolism</keyword>
<keyword evidence="20" id="KW-1185">Reference proteome</keyword>
<evidence type="ECO:0000256" key="17">
    <source>
        <dbReference type="ARBA" id="ARBA00049778"/>
    </source>
</evidence>
<dbReference type="GO" id="GO:0004769">
    <property type="term" value="F:steroid Delta-isomerase activity"/>
    <property type="evidence" value="ECO:0007669"/>
    <property type="project" value="UniProtKB-EC"/>
</dbReference>
<keyword evidence="5" id="KW-0934">Plastid</keyword>
<evidence type="ECO:0000256" key="16">
    <source>
        <dbReference type="ARBA" id="ARBA00049744"/>
    </source>
</evidence>
<dbReference type="AlphaFoldDB" id="A0AAD8MK39"/>
<dbReference type="InterPro" id="IPR017900">
    <property type="entry name" value="4Fe4S_Fe_S_CS"/>
</dbReference>
<keyword evidence="6" id="KW-0274">FAD</keyword>
<sequence>MEKAKPENISSSRGGEEDGYDVVVVGSGYGGSVAACRLSMAGLKVCLVEKGRRWEAQDFPTSSLKILSAFRFESSKLGISFGCKDALFQVYEQEDCLAAMACGLGGGSLVNAGIMIPTPVRAKRNAKWPKEWENDWELCEASASSMLRAQRIPTKFQNAKVMEDIMKEEFEVSIESPLKLSINFDEENPPLNSKNAAQMGSCLACGNCLSGCPYNAKGSTDKNYLFSAIQEGCTIKTECEVQYVVKNMDKTSKEENISAKKRRWLVFFNEIDHVKCDFVVLSAGVFGTNNILFQSQMRGLKLSGTLGSGISCNGNNVAYLAGSSAPLNASGLDKKNFSKVPFQERPGPAISSSYTNSLGFTIQSAVLPRPYVYLLFKGLTTYSWPGGHGTIHEILNKLKFILGKKNSQGMVLNVMGYDESDGKISYRRETNKIYFQPPKDTLLPRKIKAFQKLSKKLGGILHISKYRSTSVHLLGGCNAASDPFHGVCNSNGQVFDTNFHDSVHTGLYVCDASLIPCSVGINPSLTIATVSEHVSRHLVKDIVNYKNMYGARLIRTPLNQNLSSTTSKNLNDSHRSSITFTEIMTGNFEGLPFSAHLKVKLNSRSSKDCDRMIMISGKSHPLLRGKVGGYVVCTAIESDKIHVIDGEVDLCEVDSRTPYTQYMHYNLVLAASSGSRYVLEGRKVLNPFLLGLYMIKESTSMNVTFKRVTMSNTKEQDTVILEGDLHISVLQIMKSLISMKGGCKGKFICLMLQSFFRTYILQIPRGINKDFTALDIYQKSYPSNDLLEIKTEDSFIISCKHWKCSQSSSRLGHKKLYPVLLINGYSTESFWLPTEPNDLVRTLLEKGHDTWILQPRFHPSNSSDCFTLEDIGRYDIPKVIDKIIELNGKPVKVHVVAHCVGGLAMHIALLGGHISSSRIASLSCTNSAMFFKLTALPSFKMRLPLLPMSMVILGKNKTLPLFGTLKTTSSQRLIRAIARSMPRYERCSCDECEIFSGIFGNTFWHNNITSSMHYWMNKKSLPALPMAAFPHLRKICNTGFIVNEQGKNAYLIHPERMALPTLYISGGRTLLVTPETSFLANKYMKLHQPDYRHERVVVDGFGHSDLLIGEESYKKVFPHILSHIGLAEEERTSSAVKKYYSKEALAWGNEQYEGNAGLWCCEAPQGGEEAVLLMRKHHPSVMF</sequence>
<keyword evidence="7" id="KW-0560">Oxidoreductase</keyword>
<dbReference type="GO" id="GO:0016829">
    <property type="term" value="F:lyase activity"/>
    <property type="evidence" value="ECO:0007669"/>
    <property type="project" value="UniProtKB-KW"/>
</dbReference>
<evidence type="ECO:0000256" key="15">
    <source>
        <dbReference type="ARBA" id="ARBA00049723"/>
    </source>
</evidence>
<evidence type="ECO:0000256" key="6">
    <source>
        <dbReference type="ARBA" id="ARBA00022827"/>
    </source>
</evidence>
<evidence type="ECO:0000256" key="1">
    <source>
        <dbReference type="ARBA" id="ARBA00001974"/>
    </source>
</evidence>
<keyword evidence="11" id="KW-0753">Steroid metabolism</keyword>
<dbReference type="PANTHER" id="PTHR47470">
    <property type="entry name" value="CHOLESTEROL OXIDASE"/>
    <property type="match status" value="1"/>
</dbReference>
<dbReference type="GO" id="GO:0008203">
    <property type="term" value="P:cholesterol metabolic process"/>
    <property type="evidence" value="ECO:0007669"/>
    <property type="project" value="UniProtKB-KW"/>
</dbReference>
<evidence type="ECO:0000313" key="20">
    <source>
        <dbReference type="Proteomes" id="UP001237642"/>
    </source>
</evidence>
<evidence type="ECO:0000256" key="14">
    <source>
        <dbReference type="ARBA" id="ARBA00049645"/>
    </source>
</evidence>
<keyword evidence="12" id="KW-0413">Isomerase</keyword>
<protein>
    <recommendedName>
        <fullName evidence="16">Cholesterol oxidase</fullName>
        <ecNumber evidence="15">1.1.3.6</ecNumber>
        <ecNumber evidence="13">5.3.3.1</ecNumber>
    </recommendedName>
    <alternativeName>
        <fullName evidence="17">Cholesterol isomerase</fullName>
    </alternativeName>
</protein>
<organism evidence="19 20">
    <name type="scientific">Heracleum sosnowskyi</name>
    <dbReference type="NCBI Taxonomy" id="360622"/>
    <lineage>
        <taxon>Eukaryota</taxon>
        <taxon>Viridiplantae</taxon>
        <taxon>Streptophyta</taxon>
        <taxon>Embryophyta</taxon>
        <taxon>Tracheophyta</taxon>
        <taxon>Spermatophyta</taxon>
        <taxon>Magnoliopsida</taxon>
        <taxon>eudicotyledons</taxon>
        <taxon>Gunneridae</taxon>
        <taxon>Pentapetalae</taxon>
        <taxon>asterids</taxon>
        <taxon>campanulids</taxon>
        <taxon>Apiales</taxon>
        <taxon>Apiaceae</taxon>
        <taxon>Apioideae</taxon>
        <taxon>apioid superclade</taxon>
        <taxon>Tordylieae</taxon>
        <taxon>Tordyliinae</taxon>
        <taxon>Heracleum</taxon>
    </lineage>
</organism>
<dbReference type="InterPro" id="IPR000172">
    <property type="entry name" value="GMC_OxRdtase_N"/>
</dbReference>
<reference evidence="19" key="1">
    <citation type="submission" date="2023-02" db="EMBL/GenBank/DDBJ databases">
        <title>Genome of toxic invasive species Heracleum sosnowskyi carries increased number of genes despite the absence of recent whole-genome duplications.</title>
        <authorList>
            <person name="Schelkunov M."/>
            <person name="Shtratnikova V."/>
            <person name="Makarenko M."/>
            <person name="Klepikova A."/>
            <person name="Omelchenko D."/>
            <person name="Novikova G."/>
            <person name="Obukhova E."/>
            <person name="Bogdanov V."/>
            <person name="Penin A."/>
            <person name="Logacheva M."/>
        </authorList>
    </citation>
    <scope>NUCLEOTIDE SEQUENCE</scope>
    <source>
        <strain evidence="19">Hsosn_3</strain>
        <tissue evidence="19">Leaf</tissue>
    </source>
</reference>
<evidence type="ECO:0000256" key="5">
    <source>
        <dbReference type="ARBA" id="ARBA00022640"/>
    </source>
</evidence>
<proteinExistence type="predicted"/>